<dbReference type="AlphaFoldDB" id="A0A2P8E7I8"/>
<proteinExistence type="predicted"/>
<dbReference type="Pfam" id="PF02557">
    <property type="entry name" value="VanY"/>
    <property type="match status" value="1"/>
</dbReference>
<dbReference type="PANTHER" id="PTHR34385">
    <property type="entry name" value="D-ALANYL-D-ALANINE CARBOXYPEPTIDASE"/>
    <property type="match status" value="1"/>
</dbReference>
<dbReference type="InterPro" id="IPR052179">
    <property type="entry name" value="DD-CPase-like"/>
</dbReference>
<protein>
    <submittedName>
        <fullName evidence="2">D-alanyl-D-alanine carboxypeptidase-like protein</fullName>
    </submittedName>
</protein>
<keyword evidence="2" id="KW-0645">Protease</keyword>
<evidence type="ECO:0000313" key="2">
    <source>
        <dbReference type="EMBL" id="PSL05388.1"/>
    </source>
</evidence>
<dbReference type="OrthoDB" id="3293184at2"/>
<dbReference type="Gene3D" id="3.30.1380.10">
    <property type="match status" value="1"/>
</dbReference>
<name>A0A2P8E7I8_9ACTN</name>
<keyword evidence="2" id="KW-0121">Carboxypeptidase</keyword>
<dbReference type="InterPro" id="IPR003709">
    <property type="entry name" value="VanY-like_core_dom"/>
</dbReference>
<dbReference type="InterPro" id="IPR009045">
    <property type="entry name" value="Zn_M74/Hedgehog-like"/>
</dbReference>
<reference evidence="2 3" key="1">
    <citation type="submission" date="2018-03" db="EMBL/GenBank/DDBJ databases">
        <title>Genomic Encyclopedia of Archaeal and Bacterial Type Strains, Phase II (KMG-II): from individual species to whole genera.</title>
        <authorList>
            <person name="Goeker M."/>
        </authorList>
    </citation>
    <scope>NUCLEOTIDE SEQUENCE [LARGE SCALE GENOMIC DNA]</scope>
    <source>
        <strain evidence="2 3">DSM 45211</strain>
    </source>
</reference>
<dbReference type="SUPFAM" id="SSF55166">
    <property type="entry name" value="Hedgehog/DD-peptidase"/>
    <property type="match status" value="1"/>
</dbReference>
<feature type="domain" description="D-alanyl-D-alanine carboxypeptidase-like core" evidence="1">
    <location>
        <begin position="72"/>
        <end position="170"/>
    </location>
</feature>
<evidence type="ECO:0000259" key="1">
    <source>
        <dbReference type="Pfam" id="PF02557"/>
    </source>
</evidence>
<dbReference type="Proteomes" id="UP000243528">
    <property type="component" value="Unassembled WGS sequence"/>
</dbReference>
<accession>A0A2P8E7I8</accession>
<comment type="caution">
    <text evidence="2">The sequence shown here is derived from an EMBL/GenBank/DDBJ whole genome shotgun (WGS) entry which is preliminary data.</text>
</comment>
<dbReference type="RefSeq" id="WP_106536628.1">
    <property type="nucleotide sequence ID" value="NZ_ML142899.1"/>
</dbReference>
<gene>
    <name evidence="2" type="ORF">CLV30_104258</name>
</gene>
<dbReference type="GO" id="GO:0004180">
    <property type="term" value="F:carboxypeptidase activity"/>
    <property type="evidence" value="ECO:0007669"/>
    <property type="project" value="UniProtKB-KW"/>
</dbReference>
<keyword evidence="2" id="KW-0378">Hydrolase</keyword>
<organism evidence="2 3">
    <name type="scientific">Haloactinopolyspora alba</name>
    <dbReference type="NCBI Taxonomy" id="648780"/>
    <lineage>
        <taxon>Bacteria</taxon>
        <taxon>Bacillati</taxon>
        <taxon>Actinomycetota</taxon>
        <taxon>Actinomycetes</taxon>
        <taxon>Jiangellales</taxon>
        <taxon>Jiangellaceae</taxon>
        <taxon>Haloactinopolyspora</taxon>
    </lineage>
</organism>
<sequence length="187" mass="19710">MTSTSLRKKRSAGSATLVALGGVLLGGAVFAVLGDPSEASDGGGSGGSGESALAGCTDRGDLDDLGGLTDPTRQAWLAAVDAAAADGAEMSLTSGYRTCQHQQRLFDEKVDEYGSVEEASVWALPPDESNHVRGIALDVGPGPAADWLQDHGARFGLCKTMSWEWWHFEYDPEWERSESCPDPAPRP</sequence>
<keyword evidence="3" id="KW-1185">Reference proteome</keyword>
<evidence type="ECO:0000313" key="3">
    <source>
        <dbReference type="Proteomes" id="UP000243528"/>
    </source>
</evidence>
<dbReference type="PANTHER" id="PTHR34385:SF1">
    <property type="entry name" value="PEPTIDOGLYCAN L-ALANYL-D-GLUTAMATE ENDOPEPTIDASE CWLK"/>
    <property type="match status" value="1"/>
</dbReference>
<dbReference type="GO" id="GO:0006508">
    <property type="term" value="P:proteolysis"/>
    <property type="evidence" value="ECO:0007669"/>
    <property type="project" value="InterPro"/>
</dbReference>
<dbReference type="EMBL" id="PYGE01000004">
    <property type="protein sequence ID" value="PSL05388.1"/>
    <property type="molecule type" value="Genomic_DNA"/>
</dbReference>